<comment type="similarity">
    <text evidence="1">Belongs to the p23/wos2 family.</text>
</comment>
<dbReference type="AlphaFoldDB" id="A0ABD2XJB1"/>
<dbReference type="CDD" id="cd06465">
    <property type="entry name" value="p23_hB-ind1_like"/>
    <property type="match status" value="1"/>
</dbReference>
<dbReference type="Gene3D" id="2.60.40.790">
    <property type="match status" value="1"/>
</dbReference>
<dbReference type="InterPro" id="IPR008978">
    <property type="entry name" value="HSP20-like_chaperone"/>
</dbReference>
<organism evidence="4 5">
    <name type="scientific">Trichogramma kaykai</name>
    <dbReference type="NCBI Taxonomy" id="54128"/>
    <lineage>
        <taxon>Eukaryota</taxon>
        <taxon>Metazoa</taxon>
        <taxon>Ecdysozoa</taxon>
        <taxon>Arthropoda</taxon>
        <taxon>Hexapoda</taxon>
        <taxon>Insecta</taxon>
        <taxon>Pterygota</taxon>
        <taxon>Neoptera</taxon>
        <taxon>Endopterygota</taxon>
        <taxon>Hymenoptera</taxon>
        <taxon>Apocrita</taxon>
        <taxon>Proctotrupomorpha</taxon>
        <taxon>Chalcidoidea</taxon>
        <taxon>Trichogrammatidae</taxon>
        <taxon>Trichogramma</taxon>
    </lineage>
</organism>
<protein>
    <recommendedName>
        <fullName evidence="3">CS domain-containing protein</fullName>
    </recommendedName>
</protein>
<gene>
    <name evidence="4" type="ORF">TKK_002269</name>
</gene>
<dbReference type="SUPFAM" id="SSF49764">
    <property type="entry name" value="HSP20-like chaperones"/>
    <property type="match status" value="1"/>
</dbReference>
<feature type="region of interest" description="Disordered" evidence="2">
    <location>
        <begin position="147"/>
        <end position="184"/>
    </location>
</feature>
<evidence type="ECO:0000256" key="2">
    <source>
        <dbReference type="SAM" id="MobiDB-lite"/>
    </source>
</evidence>
<dbReference type="InterPro" id="IPR045250">
    <property type="entry name" value="p23-like"/>
</dbReference>
<comment type="caution">
    <text evidence="4">The sequence shown here is derived from an EMBL/GenBank/DDBJ whole genome shotgun (WGS) entry which is preliminary data.</text>
</comment>
<dbReference type="Pfam" id="PF04969">
    <property type="entry name" value="CS"/>
    <property type="match status" value="1"/>
</dbReference>
<feature type="compositionally biased region" description="Acidic residues" evidence="2">
    <location>
        <begin position="164"/>
        <end position="184"/>
    </location>
</feature>
<evidence type="ECO:0000313" key="4">
    <source>
        <dbReference type="EMBL" id="KAL3405230.1"/>
    </source>
</evidence>
<name>A0ABD2XJB1_9HYME</name>
<evidence type="ECO:0000256" key="1">
    <source>
        <dbReference type="ARBA" id="ARBA00025733"/>
    </source>
</evidence>
<dbReference type="EMBL" id="JBJJXI010000021">
    <property type="protein sequence ID" value="KAL3405230.1"/>
    <property type="molecule type" value="Genomic_DNA"/>
</dbReference>
<evidence type="ECO:0000259" key="3">
    <source>
        <dbReference type="PROSITE" id="PS51203"/>
    </source>
</evidence>
<accession>A0ABD2XJB1</accession>
<dbReference type="Proteomes" id="UP001627154">
    <property type="component" value="Unassembled WGS sequence"/>
</dbReference>
<dbReference type="PANTHER" id="PTHR22932:SF1">
    <property type="entry name" value="CO-CHAPERONE PROTEIN DAF-41"/>
    <property type="match status" value="1"/>
</dbReference>
<evidence type="ECO:0000313" key="5">
    <source>
        <dbReference type="Proteomes" id="UP001627154"/>
    </source>
</evidence>
<dbReference type="FunFam" id="2.60.40.790:FF:000013">
    <property type="entry name" value="Very-long-chain (3R)-3-hydroxyacyl-CoA dehydratase"/>
    <property type="match status" value="1"/>
</dbReference>
<keyword evidence="5" id="KW-1185">Reference proteome</keyword>
<proteinExistence type="inferred from homology"/>
<dbReference type="InterPro" id="IPR007052">
    <property type="entry name" value="CS_dom"/>
</dbReference>
<sequence length="184" mass="21121">MDNHDSRRTVSKLTFHMIPPPPVIWAQRSNILYVTVCLEDCKNPTIRIEPDKIYFKSVGGVDGKEHEVTINLYKEIDPEKSVKSPKGRIYEMILSKKEPGPFWPRLTKENKKFHWLKSDFNKWQDEDESDDEVGNMDPNSLEEMMRQMGGLGGAGNNMAKPNFDDLDNEADGSDSDDDEMPDLE</sequence>
<dbReference type="PROSITE" id="PS51203">
    <property type="entry name" value="CS"/>
    <property type="match status" value="1"/>
</dbReference>
<dbReference type="PANTHER" id="PTHR22932">
    <property type="entry name" value="TELOMERASE-BINDING PROTEIN P23 HSP90 CO-CHAPERONE"/>
    <property type="match status" value="1"/>
</dbReference>
<reference evidence="4 5" key="1">
    <citation type="journal article" date="2024" name="bioRxiv">
        <title>A reference genome for Trichogramma kaykai: A tiny desert-dwelling parasitoid wasp with competing sex-ratio distorters.</title>
        <authorList>
            <person name="Culotta J."/>
            <person name="Lindsey A.R."/>
        </authorList>
    </citation>
    <scope>NUCLEOTIDE SEQUENCE [LARGE SCALE GENOMIC DNA]</scope>
    <source>
        <strain evidence="4 5">KSX58</strain>
    </source>
</reference>
<feature type="domain" description="CS" evidence="3">
    <location>
        <begin position="18"/>
        <end position="107"/>
    </location>
</feature>